<protein>
    <submittedName>
        <fullName evidence="1">Uncharacterized protein</fullName>
    </submittedName>
</protein>
<evidence type="ECO:0000313" key="1">
    <source>
        <dbReference type="EMBL" id="SDT81138.1"/>
    </source>
</evidence>
<sequence length="109" mass="11678">MNWLEFALRHVGEPITVRVEAPGREPVPIGPCVVARHDHGTTLLCPPDVVAPPGTRITLPAGDTVEVVATVHLDAHGTRLPAHQQLDVRISADPGAVRRGPCRPSGRLR</sequence>
<proteinExistence type="predicted"/>
<dbReference type="EMBL" id="LT629758">
    <property type="protein sequence ID" value="SDT81138.1"/>
    <property type="molecule type" value="Genomic_DNA"/>
</dbReference>
<name>A0A1H2DEG3_9ACTN</name>
<dbReference type="RefSeq" id="WP_197686077.1">
    <property type="nucleotide sequence ID" value="NZ_BOMJ01000018.1"/>
</dbReference>
<organism evidence="1 2">
    <name type="scientific">Actinoplanes derwentensis</name>
    <dbReference type="NCBI Taxonomy" id="113562"/>
    <lineage>
        <taxon>Bacteria</taxon>
        <taxon>Bacillati</taxon>
        <taxon>Actinomycetota</taxon>
        <taxon>Actinomycetes</taxon>
        <taxon>Micromonosporales</taxon>
        <taxon>Micromonosporaceae</taxon>
        <taxon>Actinoplanes</taxon>
    </lineage>
</organism>
<dbReference type="Proteomes" id="UP000198688">
    <property type="component" value="Chromosome I"/>
</dbReference>
<gene>
    <name evidence="1" type="ORF">SAMN04489716_9510</name>
</gene>
<dbReference type="STRING" id="113562.SAMN04489716_9510"/>
<accession>A0A1H2DEG3</accession>
<reference evidence="1 2" key="1">
    <citation type="submission" date="2016-10" db="EMBL/GenBank/DDBJ databases">
        <authorList>
            <person name="de Groot N.N."/>
        </authorList>
    </citation>
    <scope>NUCLEOTIDE SEQUENCE [LARGE SCALE GENOMIC DNA]</scope>
    <source>
        <strain evidence="1 2">DSM 43941</strain>
    </source>
</reference>
<evidence type="ECO:0000313" key="2">
    <source>
        <dbReference type="Proteomes" id="UP000198688"/>
    </source>
</evidence>
<keyword evidence="2" id="KW-1185">Reference proteome</keyword>
<dbReference type="AlphaFoldDB" id="A0A1H2DEG3"/>